<accession>A0AAD1M3F9</accession>
<dbReference type="RefSeq" id="WP_085193906.1">
    <property type="nucleotide sequence ID" value="NZ_AP022314.1"/>
</dbReference>
<protein>
    <submittedName>
        <fullName evidence="2">Luciferase-like protein</fullName>
    </submittedName>
</protein>
<dbReference type="SUPFAM" id="SSF51679">
    <property type="entry name" value="Bacterial luciferase-like"/>
    <property type="match status" value="1"/>
</dbReference>
<organism evidence="2 3">
    <name type="scientific">Mycobacterium xenopi</name>
    <dbReference type="NCBI Taxonomy" id="1789"/>
    <lineage>
        <taxon>Bacteria</taxon>
        <taxon>Bacillati</taxon>
        <taxon>Actinomycetota</taxon>
        <taxon>Actinomycetes</taxon>
        <taxon>Mycobacteriales</taxon>
        <taxon>Mycobacteriaceae</taxon>
        <taxon>Mycobacterium</taxon>
    </lineage>
</organism>
<dbReference type="EMBL" id="AP022314">
    <property type="protein sequence ID" value="BBU24460.1"/>
    <property type="molecule type" value="Genomic_DNA"/>
</dbReference>
<dbReference type="Proteomes" id="UP000464624">
    <property type="component" value="Chromosome"/>
</dbReference>
<dbReference type="KEGG" id="mxe:MYXE_42500"/>
<dbReference type="InterPro" id="IPR050564">
    <property type="entry name" value="F420-G6PD/mer"/>
</dbReference>
<feature type="domain" description="Luciferase-like" evidence="1">
    <location>
        <begin position="12"/>
        <end position="305"/>
    </location>
</feature>
<dbReference type="GO" id="GO:0016705">
    <property type="term" value="F:oxidoreductase activity, acting on paired donors, with incorporation or reduction of molecular oxygen"/>
    <property type="evidence" value="ECO:0007669"/>
    <property type="project" value="InterPro"/>
</dbReference>
<gene>
    <name evidence="2" type="ORF">MYXE_42500</name>
</gene>
<reference evidence="2 3" key="1">
    <citation type="submission" date="2019-12" db="EMBL/GenBank/DDBJ databases">
        <title>Complete genome sequence of Mycolicibacterium xenopi str. JCM15661T.</title>
        <authorList>
            <person name="Yoshida M."/>
            <person name="Fukano H."/>
            <person name="Asakura T."/>
            <person name="Hoshino Y."/>
        </authorList>
    </citation>
    <scope>NUCLEOTIDE SEQUENCE [LARGE SCALE GENOMIC DNA]</scope>
    <source>
        <strain evidence="2 3">JCM 15661T</strain>
    </source>
</reference>
<name>A0AAD1M3F9_MYCXE</name>
<proteinExistence type="predicted"/>
<evidence type="ECO:0000313" key="2">
    <source>
        <dbReference type="EMBL" id="BBU24460.1"/>
    </source>
</evidence>
<evidence type="ECO:0000313" key="3">
    <source>
        <dbReference type="Proteomes" id="UP000464624"/>
    </source>
</evidence>
<dbReference type="PANTHER" id="PTHR43244:SF2">
    <property type="entry name" value="CONSERVED HYPOTHETICAL ALANINE AND PROLINE-RICH PROTEIN"/>
    <property type="match status" value="1"/>
</dbReference>
<dbReference type="InterPro" id="IPR036661">
    <property type="entry name" value="Luciferase-like_sf"/>
</dbReference>
<dbReference type="CDD" id="cd01097">
    <property type="entry name" value="Tetrahydromethanopterin_reductase"/>
    <property type="match status" value="1"/>
</dbReference>
<dbReference type="AlphaFoldDB" id="A0AAD1M3F9"/>
<dbReference type="Gene3D" id="3.20.20.30">
    <property type="entry name" value="Luciferase-like domain"/>
    <property type="match status" value="1"/>
</dbReference>
<dbReference type="PANTHER" id="PTHR43244">
    <property type="match status" value="1"/>
</dbReference>
<dbReference type="Pfam" id="PF00296">
    <property type="entry name" value="Bac_luciferase"/>
    <property type="match status" value="1"/>
</dbReference>
<evidence type="ECO:0000259" key="1">
    <source>
        <dbReference type="Pfam" id="PF00296"/>
    </source>
</evidence>
<sequence length="339" mass="36956">MSTYGISVVAGRLRTLGTTANAADRAGFDAIWASEFYVRSGTISMAVIAAQTRTCRIGSSILYGIGRSPLVLATEARDLDELSGGRIVLGIGNGTKRMMNDWHGIADTSAPALRIEELVPLVRRIWHLHEGPIHHEGRFYRLNLLPTGAVEPPQREIPIFTAGVRPRMCEAAGRVADGLAGHPLFTTTYVDEVVRPAVAKGAAHVGRDPRDIEIVSMVLCSIHDDPEIARRELAQQIAFYASVKTYQPVLDVNGFARQGHAIREAFARHDFRAMVDAVSDTMIDTMGVAGTASQVCDGLRRYEGVLDHIVLCAPAIGVEPERIQENLDALIALHRTVRH</sequence>
<dbReference type="InterPro" id="IPR011251">
    <property type="entry name" value="Luciferase-like_dom"/>
</dbReference>